<name>A0A9D4ZG94_ADICA</name>
<accession>A0A9D4ZG94</accession>
<protein>
    <submittedName>
        <fullName evidence="1">Uncharacterized protein</fullName>
    </submittedName>
</protein>
<dbReference type="OrthoDB" id="4217619at2759"/>
<organism evidence="1 2">
    <name type="scientific">Adiantum capillus-veneris</name>
    <name type="common">Maidenhair fern</name>
    <dbReference type="NCBI Taxonomy" id="13818"/>
    <lineage>
        <taxon>Eukaryota</taxon>
        <taxon>Viridiplantae</taxon>
        <taxon>Streptophyta</taxon>
        <taxon>Embryophyta</taxon>
        <taxon>Tracheophyta</taxon>
        <taxon>Polypodiopsida</taxon>
        <taxon>Polypodiidae</taxon>
        <taxon>Polypodiales</taxon>
        <taxon>Pteridineae</taxon>
        <taxon>Pteridaceae</taxon>
        <taxon>Vittarioideae</taxon>
        <taxon>Adiantum</taxon>
    </lineage>
</organism>
<dbReference type="AlphaFoldDB" id="A0A9D4ZG94"/>
<reference evidence="1" key="1">
    <citation type="submission" date="2021-01" db="EMBL/GenBank/DDBJ databases">
        <title>Adiantum capillus-veneris genome.</title>
        <authorList>
            <person name="Fang Y."/>
            <person name="Liao Q."/>
        </authorList>
    </citation>
    <scope>NUCLEOTIDE SEQUENCE</scope>
    <source>
        <strain evidence="1">H3</strain>
        <tissue evidence="1">Leaf</tissue>
    </source>
</reference>
<evidence type="ECO:0000313" key="1">
    <source>
        <dbReference type="EMBL" id="KAI5074423.1"/>
    </source>
</evidence>
<proteinExistence type="predicted"/>
<gene>
    <name evidence="1" type="ORF">GOP47_0010384</name>
</gene>
<keyword evidence="2" id="KW-1185">Reference proteome</keyword>
<evidence type="ECO:0000313" key="2">
    <source>
        <dbReference type="Proteomes" id="UP000886520"/>
    </source>
</evidence>
<sequence length="225" mass="24414">MATATSPHILLSARACAGEAKTALNARVPAPLHSTPCLEILQVSKKDINHEQSSFARRRLIFIGLGSVCGISGHDGNSSALALGDPTVTLKDVTPTVATRGELPPNEERLVTLFEKTTYSVVNVFDVTLRPRATLTGMVENASPAKADRLAIVDDAHCHATNILIVDCYSMRHDLLSNMKIWYVREGTSRTSRALMIKPEEAVLASRLVSTITLNDLKRNDASRV</sequence>
<comment type="caution">
    <text evidence="1">The sequence shown here is derived from an EMBL/GenBank/DDBJ whole genome shotgun (WGS) entry which is preliminary data.</text>
</comment>
<dbReference type="EMBL" id="JABFUD020000010">
    <property type="protein sequence ID" value="KAI5074423.1"/>
    <property type="molecule type" value="Genomic_DNA"/>
</dbReference>
<dbReference type="Proteomes" id="UP000886520">
    <property type="component" value="Chromosome 10"/>
</dbReference>